<keyword evidence="1" id="KW-0805">Transcription regulation</keyword>
<dbReference type="InterPro" id="IPR018060">
    <property type="entry name" value="HTH_AraC"/>
</dbReference>
<feature type="domain" description="HTH araC/xylS-type" evidence="4">
    <location>
        <begin position="148"/>
        <end position="246"/>
    </location>
</feature>
<dbReference type="STRING" id="126156.SAMN05421670_2860"/>
<protein>
    <submittedName>
        <fullName evidence="5">Transcriptional regulator, AraC family</fullName>
    </submittedName>
</protein>
<dbReference type="PANTHER" id="PTHR43280">
    <property type="entry name" value="ARAC-FAMILY TRANSCRIPTIONAL REGULATOR"/>
    <property type="match status" value="1"/>
</dbReference>
<accession>A0A1I5ZP74</accession>
<dbReference type="SMART" id="SM00342">
    <property type="entry name" value="HTH_ARAC"/>
    <property type="match status" value="1"/>
</dbReference>
<dbReference type="PANTHER" id="PTHR43280:SF2">
    <property type="entry name" value="HTH-TYPE TRANSCRIPTIONAL REGULATOR EXSA"/>
    <property type="match status" value="1"/>
</dbReference>
<dbReference type="RefSeq" id="WP_093537549.1">
    <property type="nucleotide sequence ID" value="NZ_FOXU01000005.1"/>
</dbReference>
<proteinExistence type="predicted"/>
<dbReference type="PRINTS" id="PR00032">
    <property type="entry name" value="HTHARAC"/>
</dbReference>
<evidence type="ECO:0000259" key="4">
    <source>
        <dbReference type="PROSITE" id="PS01124"/>
    </source>
</evidence>
<evidence type="ECO:0000256" key="3">
    <source>
        <dbReference type="ARBA" id="ARBA00023163"/>
    </source>
</evidence>
<dbReference type="GO" id="GO:0003700">
    <property type="term" value="F:DNA-binding transcription factor activity"/>
    <property type="evidence" value="ECO:0007669"/>
    <property type="project" value="InterPro"/>
</dbReference>
<dbReference type="EMBL" id="FOXU01000005">
    <property type="protein sequence ID" value="SFQ58232.1"/>
    <property type="molecule type" value="Genomic_DNA"/>
</dbReference>
<evidence type="ECO:0000256" key="1">
    <source>
        <dbReference type="ARBA" id="ARBA00023015"/>
    </source>
</evidence>
<dbReference type="InterPro" id="IPR020449">
    <property type="entry name" value="Tscrpt_reg_AraC-type_HTH"/>
</dbReference>
<name>A0A1I5ZP74_9BACI</name>
<keyword evidence="3" id="KW-0804">Transcription</keyword>
<evidence type="ECO:0000313" key="5">
    <source>
        <dbReference type="EMBL" id="SFQ58232.1"/>
    </source>
</evidence>
<dbReference type="AlphaFoldDB" id="A0A1I5ZP74"/>
<keyword evidence="6" id="KW-1185">Reference proteome</keyword>
<reference evidence="6" key="1">
    <citation type="submission" date="2016-10" db="EMBL/GenBank/DDBJ databases">
        <authorList>
            <person name="Varghese N."/>
            <person name="Submissions S."/>
        </authorList>
    </citation>
    <scope>NUCLEOTIDE SEQUENCE [LARGE SCALE GENOMIC DNA]</scope>
    <source>
        <strain evidence="6">DSM 11706</strain>
    </source>
</reference>
<dbReference type="PROSITE" id="PS01124">
    <property type="entry name" value="HTH_ARAC_FAMILY_2"/>
    <property type="match status" value="1"/>
</dbReference>
<gene>
    <name evidence="5" type="ORF">SAMN05421670_2860</name>
</gene>
<dbReference type="OrthoDB" id="247151at2"/>
<dbReference type="InterPro" id="IPR009057">
    <property type="entry name" value="Homeodomain-like_sf"/>
</dbReference>
<evidence type="ECO:0000256" key="2">
    <source>
        <dbReference type="ARBA" id="ARBA00023125"/>
    </source>
</evidence>
<dbReference type="GO" id="GO:0043565">
    <property type="term" value="F:sequence-specific DNA binding"/>
    <property type="evidence" value="ECO:0007669"/>
    <property type="project" value="InterPro"/>
</dbReference>
<organism evidence="5 6">
    <name type="scientific">Psychrobacillus psychrotolerans</name>
    <dbReference type="NCBI Taxonomy" id="126156"/>
    <lineage>
        <taxon>Bacteria</taxon>
        <taxon>Bacillati</taxon>
        <taxon>Bacillota</taxon>
        <taxon>Bacilli</taxon>
        <taxon>Bacillales</taxon>
        <taxon>Bacillaceae</taxon>
        <taxon>Psychrobacillus</taxon>
    </lineage>
</organism>
<evidence type="ECO:0000313" key="6">
    <source>
        <dbReference type="Proteomes" id="UP000198734"/>
    </source>
</evidence>
<keyword evidence="2" id="KW-0238">DNA-binding</keyword>
<dbReference type="Proteomes" id="UP000198734">
    <property type="component" value="Unassembled WGS sequence"/>
</dbReference>
<dbReference type="Pfam" id="PF12833">
    <property type="entry name" value="HTH_18"/>
    <property type="match status" value="1"/>
</dbReference>
<dbReference type="Gene3D" id="1.10.10.60">
    <property type="entry name" value="Homeodomain-like"/>
    <property type="match status" value="2"/>
</dbReference>
<sequence>MKTVEKQFLDNFSKIYTREIGTTTRVEGLDSFLELEEQLFQKMFSFEVTEAKEILRSMIDLIIARTRKNMIQNVKYYYIQLAAIMGRKLNESQVPTDKVSAFNIACVETIETKMSDAQFLLCADELVEFFVMVITERKKPSFGHQTVNKVILYINDEIETNLTVEDIAKRFAISTSHLSRIFREHTGVTLVEYLNVRKVEECQYFLRTTNKAISDISSSFHFCNQSYFTRIFKKYTGITPKQYRDNQEYPSFKYNFPNEQQSV</sequence>
<dbReference type="SUPFAM" id="SSF46689">
    <property type="entry name" value="Homeodomain-like"/>
    <property type="match status" value="2"/>
</dbReference>